<reference evidence="1 2" key="1">
    <citation type="journal article" date="2019" name="Int. J. Syst. Evol. Microbiol.">
        <title>The Global Catalogue of Microorganisms (GCM) 10K type strain sequencing project: providing services to taxonomists for standard genome sequencing and annotation.</title>
        <authorList>
            <consortium name="The Broad Institute Genomics Platform"/>
            <consortium name="The Broad Institute Genome Sequencing Center for Infectious Disease"/>
            <person name="Wu L."/>
            <person name="Ma J."/>
        </authorList>
    </citation>
    <scope>NUCLEOTIDE SEQUENCE [LARGE SCALE GENOMIC DNA]</scope>
    <source>
        <strain evidence="1 2">JCM 16082</strain>
    </source>
</reference>
<name>A0ABN1MCZ8_9FLAO</name>
<comment type="caution">
    <text evidence="1">The sequence shown here is derived from an EMBL/GenBank/DDBJ whole genome shotgun (WGS) entry which is preliminary data.</text>
</comment>
<evidence type="ECO:0000313" key="1">
    <source>
        <dbReference type="EMBL" id="GAA0870979.1"/>
    </source>
</evidence>
<accession>A0ABN1MCZ8</accession>
<dbReference type="EMBL" id="BAAAFG010000001">
    <property type="protein sequence ID" value="GAA0870979.1"/>
    <property type="molecule type" value="Genomic_DNA"/>
</dbReference>
<keyword evidence="2" id="KW-1185">Reference proteome</keyword>
<proteinExistence type="predicted"/>
<protein>
    <submittedName>
        <fullName evidence="1">Uncharacterized protein</fullName>
    </submittedName>
</protein>
<gene>
    <name evidence="1" type="ORF">GCM10009117_01240</name>
</gene>
<dbReference type="Proteomes" id="UP001500507">
    <property type="component" value="Unassembled WGS sequence"/>
</dbReference>
<sequence length="62" mass="6968">MTLILNGYALLKREIINNTRNTKNRILAISAAVPEIAPKPSIPAIIAITTKIMVHFNMMFKF</sequence>
<organism evidence="1 2">
    <name type="scientific">Gangjinia marincola</name>
    <dbReference type="NCBI Taxonomy" id="578463"/>
    <lineage>
        <taxon>Bacteria</taxon>
        <taxon>Pseudomonadati</taxon>
        <taxon>Bacteroidota</taxon>
        <taxon>Flavobacteriia</taxon>
        <taxon>Flavobacteriales</taxon>
        <taxon>Flavobacteriaceae</taxon>
        <taxon>Gangjinia</taxon>
    </lineage>
</organism>
<evidence type="ECO:0000313" key="2">
    <source>
        <dbReference type="Proteomes" id="UP001500507"/>
    </source>
</evidence>